<keyword evidence="1" id="KW-0433">Leucine-rich repeat</keyword>
<dbReference type="InterPro" id="IPR058922">
    <property type="entry name" value="WHD_DRP"/>
</dbReference>
<dbReference type="SMART" id="SM00369">
    <property type="entry name" value="LRR_TYP"/>
    <property type="match status" value="6"/>
</dbReference>
<dbReference type="Pfam" id="PF23598">
    <property type="entry name" value="LRR_14"/>
    <property type="match status" value="1"/>
</dbReference>
<protein>
    <submittedName>
        <fullName evidence="5">Uncharacterized protein</fullName>
    </submittedName>
</protein>
<dbReference type="PROSITE" id="PS51450">
    <property type="entry name" value="LRR"/>
    <property type="match status" value="1"/>
</dbReference>
<keyword evidence="2" id="KW-0677">Repeat</keyword>
<evidence type="ECO:0000259" key="4">
    <source>
        <dbReference type="Pfam" id="PF23598"/>
    </source>
</evidence>
<evidence type="ECO:0000256" key="1">
    <source>
        <dbReference type="ARBA" id="ARBA00022614"/>
    </source>
</evidence>
<dbReference type="PANTHER" id="PTHR47186">
    <property type="entry name" value="LEUCINE-RICH REPEAT-CONTAINING PROTEIN 57"/>
    <property type="match status" value="1"/>
</dbReference>
<keyword evidence="6" id="KW-1185">Reference proteome</keyword>
<comment type="caution">
    <text evidence="5">The sequence shown here is derived from an EMBL/GenBank/DDBJ whole genome shotgun (WGS) entry which is preliminary data.</text>
</comment>
<gene>
    <name evidence="5" type="ORF">Syun_028913</name>
</gene>
<dbReference type="InterPro" id="IPR055414">
    <property type="entry name" value="LRR_R13L4/SHOC2-like"/>
</dbReference>
<dbReference type="EMBL" id="JBBNAF010000013">
    <property type="protein sequence ID" value="KAK9086519.1"/>
    <property type="molecule type" value="Genomic_DNA"/>
</dbReference>
<accession>A0AAP0HGV8</accession>
<dbReference type="InterPro" id="IPR003591">
    <property type="entry name" value="Leu-rich_rpt_typical-subtyp"/>
</dbReference>
<dbReference type="PANTHER" id="PTHR47186:SF3">
    <property type="entry name" value="OS09G0267800 PROTEIN"/>
    <property type="match status" value="1"/>
</dbReference>
<dbReference type="AlphaFoldDB" id="A0AAP0HGV8"/>
<evidence type="ECO:0000313" key="6">
    <source>
        <dbReference type="Proteomes" id="UP001420932"/>
    </source>
</evidence>
<evidence type="ECO:0000256" key="2">
    <source>
        <dbReference type="ARBA" id="ARBA00022737"/>
    </source>
</evidence>
<proteinExistence type="predicted"/>
<dbReference type="InterPro" id="IPR032675">
    <property type="entry name" value="LRR_dom_sf"/>
</dbReference>
<evidence type="ECO:0000259" key="3">
    <source>
        <dbReference type="Pfam" id="PF23559"/>
    </source>
</evidence>
<dbReference type="Pfam" id="PF23559">
    <property type="entry name" value="WHD_DRP"/>
    <property type="match status" value="1"/>
</dbReference>
<dbReference type="Pfam" id="PF00560">
    <property type="entry name" value="LRR_1"/>
    <property type="match status" value="1"/>
</dbReference>
<dbReference type="Pfam" id="PF13855">
    <property type="entry name" value="LRR_8"/>
    <property type="match status" value="1"/>
</dbReference>
<dbReference type="Proteomes" id="UP001420932">
    <property type="component" value="Unassembled WGS sequence"/>
</dbReference>
<organism evidence="5 6">
    <name type="scientific">Stephania yunnanensis</name>
    <dbReference type="NCBI Taxonomy" id="152371"/>
    <lineage>
        <taxon>Eukaryota</taxon>
        <taxon>Viridiplantae</taxon>
        <taxon>Streptophyta</taxon>
        <taxon>Embryophyta</taxon>
        <taxon>Tracheophyta</taxon>
        <taxon>Spermatophyta</taxon>
        <taxon>Magnoliopsida</taxon>
        <taxon>Ranunculales</taxon>
        <taxon>Menispermaceae</taxon>
        <taxon>Menispermoideae</taxon>
        <taxon>Cissampelideae</taxon>
        <taxon>Stephania</taxon>
    </lineage>
</organism>
<dbReference type="InterPro" id="IPR001611">
    <property type="entry name" value="Leu-rich_rpt"/>
</dbReference>
<dbReference type="SUPFAM" id="SSF52047">
    <property type="entry name" value="RNI-like"/>
    <property type="match status" value="2"/>
</dbReference>
<reference evidence="5 6" key="1">
    <citation type="submission" date="2024-01" db="EMBL/GenBank/DDBJ databases">
        <title>Genome assemblies of Stephania.</title>
        <authorList>
            <person name="Yang L."/>
        </authorList>
    </citation>
    <scope>NUCLEOTIDE SEQUENCE [LARGE SCALE GENOMIC DNA]</scope>
    <source>
        <strain evidence="5">YNDBR</strain>
        <tissue evidence="5">Leaf</tissue>
    </source>
</reference>
<evidence type="ECO:0000313" key="5">
    <source>
        <dbReference type="EMBL" id="KAK9086519.1"/>
    </source>
</evidence>
<feature type="domain" description="Disease resistance protein winged helix" evidence="3">
    <location>
        <begin position="2"/>
        <end position="64"/>
    </location>
</feature>
<feature type="domain" description="Disease resistance R13L4/SHOC-2-like LRR" evidence="4">
    <location>
        <begin position="279"/>
        <end position="527"/>
    </location>
</feature>
<name>A0AAP0HGV8_9MAGN</name>
<dbReference type="Gene3D" id="3.80.10.10">
    <property type="entry name" value="Ribonuclease Inhibitor"/>
    <property type="match status" value="2"/>
</dbReference>
<sequence length="565" mass="65141">MSKEELVHLWMANGLLQSERKEPEVVGENVFGELLSHFFFQDIEKNKDGKIKTVKIHDLMHDLASAIMKNEYSLFMVGMSRNIINSSIQDDEIRLRHVSIILLPSSSELSSVNESSIDRFLSSHQRHLRTFFLFSNENRGMFASHVISVISDLKNLRVLRVEIWNAEISLPLSFGDKLKHLRYLNLRHCGLSSLHGESFHGMKNLQFLDLSQNNRLKTLPDSMGEYMEHLKHLNLSGCGLSSLHAELFRGMKNLQFLDSSQNRSLKTLPDSMGEYMEHLKHLNLNECDLSSLHAESFLGMKKLEFLDLSKNSIYMETIPDSIGNLGHLRHLNLSENGFKVLPESLGNLTKLETLKLNDCRELITLPRSTSKLCSLRQLENPGCSNLRGMPSGIGQGLSRLEKLSWWAWVWGSEESENIEELRGLSLLGGSLRIKIKGLSKEDDVALRDGEEVLTNKTNLSKLVIRFSFNGGDDVSSSSEQLLRILKPPSNIESLSIQWYKGRRFPEWMEMRDPHSSSSFPRLRFIQLYDIKYVEEWMLNWRHKEDAFLNWRHKEVYLKNWETSRP</sequence>